<evidence type="ECO:0000313" key="9">
    <source>
        <dbReference type="EMBL" id="RIY37171.1"/>
    </source>
</evidence>
<keyword evidence="7" id="KW-1208">Phospholipid metabolism</keyword>
<evidence type="ECO:0000256" key="5">
    <source>
        <dbReference type="ARBA" id="ARBA00023098"/>
    </source>
</evidence>
<comment type="caution">
    <text evidence="9">The sequence shown here is derived from an EMBL/GenBank/DDBJ whole genome shotgun (WGS) entry which is preliminary data.</text>
</comment>
<keyword evidence="2" id="KW-0444">Lipid biosynthesis</keyword>
<evidence type="ECO:0000256" key="7">
    <source>
        <dbReference type="ARBA" id="ARBA00023264"/>
    </source>
</evidence>
<evidence type="ECO:0000256" key="1">
    <source>
        <dbReference type="ARBA" id="ARBA00010682"/>
    </source>
</evidence>
<accession>A0A3A1YHT6</accession>
<feature type="domain" description="PLD phosphodiesterase" evidence="8">
    <location>
        <begin position="133"/>
        <end position="159"/>
    </location>
</feature>
<dbReference type="InterPro" id="IPR001736">
    <property type="entry name" value="PLipase_D/transphosphatidylase"/>
</dbReference>
<name>A0A3A1YHT6_9GAMM</name>
<evidence type="ECO:0000313" key="10">
    <source>
        <dbReference type="Proteomes" id="UP000265916"/>
    </source>
</evidence>
<feature type="domain" description="PLD phosphodiesterase" evidence="8">
    <location>
        <begin position="379"/>
        <end position="406"/>
    </location>
</feature>
<dbReference type="PANTHER" id="PTHR12586:SF1">
    <property type="entry name" value="CDP-DIACYLGLYCEROL--GLYCEROL-3-PHOSPHATE 3-PHOSPHATIDYLTRANSFERASE, MITOCHONDRIAL"/>
    <property type="match status" value="1"/>
</dbReference>
<dbReference type="RefSeq" id="WP_119531641.1">
    <property type="nucleotide sequence ID" value="NZ_JBHSSP010000032.1"/>
</dbReference>
<evidence type="ECO:0000256" key="3">
    <source>
        <dbReference type="ARBA" id="ARBA00022679"/>
    </source>
</evidence>
<dbReference type="PANTHER" id="PTHR12586">
    <property type="entry name" value="CDP-DIACYLGLYCEROL--SERINE O-PHOSPHATIDYLTRANSFERASE"/>
    <property type="match status" value="1"/>
</dbReference>
<evidence type="ECO:0000259" key="8">
    <source>
        <dbReference type="SMART" id="SM00155"/>
    </source>
</evidence>
<dbReference type="PIRSF" id="PIRSF000850">
    <property type="entry name" value="Phospholipase_D_PSS"/>
    <property type="match status" value="1"/>
</dbReference>
<dbReference type="GO" id="GO:0032049">
    <property type="term" value="P:cardiolipin biosynthetic process"/>
    <property type="evidence" value="ECO:0007669"/>
    <property type="project" value="InterPro"/>
</dbReference>
<keyword evidence="4" id="KW-0677">Repeat</keyword>
<dbReference type="GO" id="GO:0005737">
    <property type="term" value="C:cytoplasm"/>
    <property type="evidence" value="ECO:0007669"/>
    <property type="project" value="UniProtKB-ARBA"/>
</dbReference>
<dbReference type="Proteomes" id="UP000265916">
    <property type="component" value="Unassembled WGS sequence"/>
</dbReference>
<dbReference type="AlphaFoldDB" id="A0A3A1YHT6"/>
<dbReference type="Gene3D" id="3.30.870.10">
    <property type="entry name" value="Endonuclease Chain A"/>
    <property type="match status" value="2"/>
</dbReference>
<dbReference type="OrthoDB" id="8543662at2"/>
<keyword evidence="6" id="KW-0594">Phospholipid biosynthesis</keyword>
<evidence type="ECO:0000256" key="6">
    <source>
        <dbReference type="ARBA" id="ARBA00023209"/>
    </source>
</evidence>
<dbReference type="GO" id="GO:0008444">
    <property type="term" value="F:CDP-diacylglycerol-glycerol-3-phosphate 3-phosphatidyltransferase activity"/>
    <property type="evidence" value="ECO:0007669"/>
    <property type="project" value="InterPro"/>
</dbReference>
<comment type="similarity">
    <text evidence="1">Belongs to the CDP-alcohol phosphatidyltransferase class-II family.</text>
</comment>
<keyword evidence="3" id="KW-0808">Transferase</keyword>
<dbReference type="EMBL" id="NRJG01000092">
    <property type="protein sequence ID" value="RIY37171.1"/>
    <property type="molecule type" value="Genomic_DNA"/>
</dbReference>
<evidence type="ECO:0000256" key="4">
    <source>
        <dbReference type="ARBA" id="ARBA00022737"/>
    </source>
</evidence>
<dbReference type="InterPro" id="IPR016270">
    <property type="entry name" value="PGS1"/>
</dbReference>
<sequence>MLNTLINQGYIVDAANISFLLHPEQYQQKLVELISNAKQRILMNCLYLENDESGQVIMDALIAAVKQNPYLHVDIFMDLHRAQRSRMGEQKCQTNAAWYFKQLSQLNQDLVAQHQLARNPINIHGVPCNALELFGVYHVKGYVFDNTLLYSGASINNNYCAYKTYRQDRYQVIVDQDLATAFYNFVMTNFASELPADLAPSALASQAASAIQVFSQKLAAKPDKAQRAIFRKFRQQVLASNQLQYQQVASSQTNRAHNLVPGAVMITPVFGIGKNNPLNQAIFDAIDMARHNINIYTPYFNFNKKLTKHLISQCKKGVKVRIVLSDKVANDFYADPQQENYTSANSLPYLYELNLRKFLLKNQDLINNGSLEVFAWKHDTNSYHAKGLEIDSTVHIWTGSNLNQRSFNIDAENALIVYDPYKQLESKVATETQFMLQHVTKLTSYTQIEQTKDYPVRVKQTLRRAKFFFIDKLAKRLF</sequence>
<evidence type="ECO:0000256" key="2">
    <source>
        <dbReference type="ARBA" id="ARBA00022516"/>
    </source>
</evidence>
<keyword evidence="10" id="KW-1185">Reference proteome</keyword>
<dbReference type="SMART" id="SM00155">
    <property type="entry name" value="PLDc"/>
    <property type="match status" value="2"/>
</dbReference>
<dbReference type="InterPro" id="IPR025202">
    <property type="entry name" value="PLD-like_dom"/>
</dbReference>
<reference evidence="9 10" key="1">
    <citation type="submission" date="2017-08" db="EMBL/GenBank/DDBJ databases">
        <title>Reclassification of Bisgaard taxon 37 and 44.</title>
        <authorList>
            <person name="Christensen H."/>
        </authorList>
    </citation>
    <scope>NUCLEOTIDE SEQUENCE [LARGE SCALE GENOMIC DNA]</scope>
    <source>
        <strain evidence="9 10">111</strain>
    </source>
</reference>
<protein>
    <recommendedName>
        <fullName evidence="8">PLD phosphodiesterase domain-containing protein</fullName>
    </recommendedName>
</protein>
<keyword evidence="5" id="KW-0443">Lipid metabolism</keyword>
<dbReference type="SUPFAM" id="SSF56024">
    <property type="entry name" value="Phospholipase D/nuclease"/>
    <property type="match status" value="2"/>
</dbReference>
<organism evidence="9 10">
    <name type="scientific">Psittacicella hinzii</name>
    <dbReference type="NCBI Taxonomy" id="2028575"/>
    <lineage>
        <taxon>Bacteria</taxon>
        <taxon>Pseudomonadati</taxon>
        <taxon>Pseudomonadota</taxon>
        <taxon>Gammaproteobacteria</taxon>
        <taxon>Pasteurellales</taxon>
        <taxon>Psittacicellaceae</taxon>
        <taxon>Psittacicella</taxon>
    </lineage>
</organism>
<dbReference type="Pfam" id="PF00614">
    <property type="entry name" value="PLDc"/>
    <property type="match status" value="1"/>
</dbReference>
<dbReference type="NCBIfam" id="NF006946">
    <property type="entry name" value="PRK09428.1"/>
    <property type="match status" value="1"/>
</dbReference>
<gene>
    <name evidence="9" type="ORF">CKF58_05120</name>
</gene>
<dbReference type="Pfam" id="PF13091">
    <property type="entry name" value="PLDc_2"/>
    <property type="match status" value="1"/>
</dbReference>
<proteinExistence type="inferred from homology"/>